<dbReference type="SMART" id="SM00073">
    <property type="entry name" value="HPT"/>
    <property type="match status" value="1"/>
</dbReference>
<dbReference type="Pfam" id="PF01584">
    <property type="entry name" value="CheW"/>
    <property type="match status" value="1"/>
</dbReference>
<feature type="domain" description="Response regulatory" evidence="9">
    <location>
        <begin position="567"/>
        <end position="683"/>
    </location>
</feature>
<dbReference type="PROSITE" id="PS50110">
    <property type="entry name" value="RESPONSE_REGULATORY"/>
    <property type="match status" value="1"/>
</dbReference>
<dbReference type="RefSeq" id="WP_039739428.1">
    <property type="nucleotide sequence ID" value="NZ_CP009788.1"/>
</dbReference>
<dbReference type="Gene3D" id="1.20.120.160">
    <property type="entry name" value="HPT domain"/>
    <property type="match status" value="1"/>
</dbReference>
<dbReference type="GO" id="GO:0006935">
    <property type="term" value="P:chemotaxis"/>
    <property type="evidence" value="ECO:0007669"/>
    <property type="project" value="UniProtKB-KW"/>
</dbReference>
<evidence type="ECO:0000313" key="12">
    <source>
        <dbReference type="EMBL" id="AJE02012.1"/>
    </source>
</evidence>
<feature type="domain" description="HPt" evidence="11">
    <location>
        <begin position="1"/>
        <end position="104"/>
    </location>
</feature>
<dbReference type="SUPFAM" id="SSF55874">
    <property type="entry name" value="ATPase domain of HSP90 chaperone/DNA topoisomerase II/histidine kinase"/>
    <property type="match status" value="1"/>
</dbReference>
<evidence type="ECO:0000256" key="5">
    <source>
        <dbReference type="ARBA" id="ARBA00022777"/>
    </source>
</evidence>
<dbReference type="InterPro" id="IPR002545">
    <property type="entry name" value="CheW-lke_dom"/>
</dbReference>
<dbReference type="SMART" id="SM00260">
    <property type="entry name" value="CheW"/>
    <property type="match status" value="1"/>
</dbReference>
<dbReference type="PROSITE" id="PS50109">
    <property type="entry name" value="HIS_KIN"/>
    <property type="match status" value="1"/>
</dbReference>
<dbReference type="SMART" id="SM01231">
    <property type="entry name" value="H-kinase_dim"/>
    <property type="match status" value="1"/>
</dbReference>
<dbReference type="PROSITE" id="PS50851">
    <property type="entry name" value="CHEW"/>
    <property type="match status" value="1"/>
</dbReference>
<dbReference type="InterPro" id="IPR036890">
    <property type="entry name" value="HATPase_C_sf"/>
</dbReference>
<protein>
    <recommendedName>
        <fullName evidence="2">histidine kinase</fullName>
        <ecNumber evidence="2">2.7.13.3</ecNumber>
    </recommendedName>
</protein>
<name>A0A0B5B639_9BACT</name>
<evidence type="ECO:0000256" key="2">
    <source>
        <dbReference type="ARBA" id="ARBA00012438"/>
    </source>
</evidence>
<dbReference type="KEGG" id="gpi:GPICK_00265"/>
<evidence type="ECO:0000259" key="10">
    <source>
        <dbReference type="PROSITE" id="PS50851"/>
    </source>
</evidence>
<dbReference type="GO" id="GO:0000155">
    <property type="term" value="F:phosphorelay sensor kinase activity"/>
    <property type="evidence" value="ECO:0007669"/>
    <property type="project" value="InterPro"/>
</dbReference>
<dbReference type="Pfam" id="PF00072">
    <property type="entry name" value="Response_reg"/>
    <property type="match status" value="1"/>
</dbReference>
<dbReference type="SMART" id="SM00387">
    <property type="entry name" value="HATPase_c"/>
    <property type="match status" value="1"/>
</dbReference>
<dbReference type="SMART" id="SM00448">
    <property type="entry name" value="REC"/>
    <property type="match status" value="1"/>
</dbReference>
<reference evidence="12 13" key="1">
    <citation type="journal article" date="2015" name="Genome Announc.">
        <title>Complete Genome of Geobacter pickeringii G13T, a Metal-Reducing Isolate from Sedimentary Kaolin Deposits.</title>
        <authorList>
            <person name="Badalamenti J.P."/>
            <person name="Bond D.R."/>
        </authorList>
    </citation>
    <scope>NUCLEOTIDE SEQUENCE [LARGE SCALE GENOMIC DNA]</scope>
    <source>
        <strain evidence="12 13">G13</strain>
    </source>
</reference>
<comment type="catalytic activity">
    <reaction evidence="1">
        <text>ATP + protein L-histidine = ADP + protein N-phospho-L-histidine.</text>
        <dbReference type="EC" id="2.7.13.3"/>
    </reaction>
</comment>
<dbReference type="OrthoDB" id="9803176at2"/>
<feature type="domain" description="CheW-like" evidence="10">
    <location>
        <begin position="410"/>
        <end position="546"/>
    </location>
</feature>
<evidence type="ECO:0000256" key="1">
    <source>
        <dbReference type="ARBA" id="ARBA00000085"/>
    </source>
</evidence>
<dbReference type="PANTHER" id="PTHR43395">
    <property type="entry name" value="SENSOR HISTIDINE KINASE CHEA"/>
    <property type="match status" value="1"/>
</dbReference>
<accession>A0A0B5B639</accession>
<evidence type="ECO:0000256" key="7">
    <source>
        <dbReference type="PROSITE-ProRule" id="PRU00169"/>
    </source>
</evidence>
<dbReference type="HOGENOM" id="CLU_000650_2_1_7"/>
<dbReference type="GO" id="GO:0005737">
    <property type="term" value="C:cytoplasm"/>
    <property type="evidence" value="ECO:0007669"/>
    <property type="project" value="InterPro"/>
</dbReference>
<dbReference type="Pfam" id="PF02518">
    <property type="entry name" value="HATPase_c"/>
    <property type="match status" value="1"/>
</dbReference>
<dbReference type="CDD" id="cd00088">
    <property type="entry name" value="HPT"/>
    <property type="match status" value="1"/>
</dbReference>
<feature type="domain" description="Histidine kinase" evidence="8">
    <location>
        <begin position="165"/>
        <end position="408"/>
    </location>
</feature>
<proteinExistence type="predicted"/>
<dbReference type="InterPro" id="IPR003594">
    <property type="entry name" value="HATPase_dom"/>
</dbReference>
<dbReference type="Gene3D" id="3.30.565.10">
    <property type="entry name" value="Histidine kinase-like ATPase, C-terminal domain"/>
    <property type="match status" value="1"/>
</dbReference>
<dbReference type="Proteomes" id="UP000057609">
    <property type="component" value="Chromosome"/>
</dbReference>
<evidence type="ECO:0000256" key="3">
    <source>
        <dbReference type="ARBA" id="ARBA00022553"/>
    </source>
</evidence>
<dbReference type="InterPro" id="IPR001789">
    <property type="entry name" value="Sig_transdc_resp-reg_receiver"/>
</dbReference>
<dbReference type="Gene3D" id="3.40.50.2300">
    <property type="match status" value="1"/>
</dbReference>
<dbReference type="PANTHER" id="PTHR43395:SF1">
    <property type="entry name" value="CHEMOTAXIS PROTEIN CHEA"/>
    <property type="match status" value="1"/>
</dbReference>
<evidence type="ECO:0000256" key="4">
    <source>
        <dbReference type="ARBA" id="ARBA00022679"/>
    </source>
</evidence>
<dbReference type="InterPro" id="IPR004105">
    <property type="entry name" value="CheA-like_dim"/>
</dbReference>
<evidence type="ECO:0000259" key="11">
    <source>
        <dbReference type="PROSITE" id="PS50894"/>
    </source>
</evidence>
<keyword evidence="4" id="KW-0808">Transferase</keyword>
<dbReference type="AlphaFoldDB" id="A0A0B5B639"/>
<dbReference type="EMBL" id="CP009788">
    <property type="protein sequence ID" value="AJE02012.1"/>
    <property type="molecule type" value="Genomic_DNA"/>
</dbReference>
<feature type="modified residue" description="4-aspartylphosphate" evidence="7">
    <location>
        <position position="616"/>
    </location>
</feature>
<dbReference type="SUPFAM" id="SSF50341">
    <property type="entry name" value="CheW-like"/>
    <property type="match status" value="1"/>
</dbReference>
<dbReference type="InterPro" id="IPR051315">
    <property type="entry name" value="Bact_Chemotaxis_CheA"/>
</dbReference>
<dbReference type="EC" id="2.7.13.3" evidence="2"/>
<dbReference type="Pfam" id="PF01627">
    <property type="entry name" value="Hpt"/>
    <property type="match status" value="1"/>
</dbReference>
<evidence type="ECO:0000259" key="9">
    <source>
        <dbReference type="PROSITE" id="PS50110"/>
    </source>
</evidence>
<dbReference type="PRINTS" id="PR00344">
    <property type="entry name" value="BCTRLSENSOR"/>
</dbReference>
<gene>
    <name evidence="12" type="ORF">GPICK_00265</name>
</gene>
<dbReference type="InterPro" id="IPR036641">
    <property type="entry name" value="HPT_dom_sf"/>
</dbReference>
<keyword evidence="3 7" id="KW-0597">Phosphoprotein</keyword>
<evidence type="ECO:0000259" key="8">
    <source>
        <dbReference type="PROSITE" id="PS50109"/>
    </source>
</evidence>
<dbReference type="SUPFAM" id="SSF52172">
    <property type="entry name" value="CheY-like"/>
    <property type="match status" value="1"/>
</dbReference>
<dbReference type="PROSITE" id="PS50894">
    <property type="entry name" value="HPT"/>
    <property type="match status" value="1"/>
</dbReference>
<evidence type="ECO:0000313" key="13">
    <source>
        <dbReference type="Proteomes" id="UP000057609"/>
    </source>
</evidence>
<dbReference type="STRING" id="345632.GPICK_00265"/>
<dbReference type="SUPFAM" id="SSF47226">
    <property type="entry name" value="Histidine-containing phosphotransfer domain, HPT domain"/>
    <property type="match status" value="1"/>
</dbReference>
<sequence>MTDKSRYLDIFLREAGEHVSGLQKGLLELERDPDDRTRIRELMRNAHTVKGSARLLGYDGIGAVSSRLEDLLDEIAAGKRRADPPTVDLLLAGTDALARLLDAVGRGEDSAFDIAGFLAAFDRGEIPVGGVTKSAGADDGAFGDTVRAGVKTLDRLLNRLGELLIGRRRIEERLSSLGEIAEGLDAAAAAALRQFHRGLEEEFRGISALAQELHGDALALRMLPLSTITDGFDRMVRDLAREQGKEVEFRVTGGSVELDRALLEELRPVLLHLLRNAVDHGIEPQDDRILSGKPLRGTIAVAARHEGNSVLIEVRDDGRGIDPIIVREAAVRKGIVSKEEAELLSDDEARYLVMAPGFSTRDFITDVSGRGVGMDVVRQNVDRVKGEFVLRSAPGSFTEIALKLPLTLAVLDAMLVQSDGETYALPLAFVAESFKVAAGEIATAGGREVVTLRGTTIPLVPLAALLAPGERPSIPPSGRIEAIVVRYREQFLACSVDRVIGSTEVVVKGVGDQLKGASSLSGATILGDGTPAPILSVPWLFSRAEKGVRTGYRQAAAELQAARTRGTILVVDDSLTTRAMEQGILVSRGYAAEVAISGEDALEKIRRQQFDLVVTDIQMPGIDGFELTRRLRAIPDYREVPVIVVTSLSRDDDKREAMEAGAQAYIVKGNFEQGTLLDAVEALIG</sequence>
<dbReference type="InterPro" id="IPR036061">
    <property type="entry name" value="CheW-like_dom_sf"/>
</dbReference>
<dbReference type="InterPro" id="IPR004358">
    <property type="entry name" value="Sig_transdc_His_kin-like_C"/>
</dbReference>
<dbReference type="InterPro" id="IPR005467">
    <property type="entry name" value="His_kinase_dom"/>
</dbReference>
<dbReference type="InterPro" id="IPR011006">
    <property type="entry name" value="CheY-like_superfamily"/>
</dbReference>
<dbReference type="InterPro" id="IPR008207">
    <property type="entry name" value="Sig_transdc_His_kin_Hpt_dom"/>
</dbReference>
<evidence type="ECO:0000256" key="6">
    <source>
        <dbReference type="PROSITE-ProRule" id="PRU00110"/>
    </source>
</evidence>
<dbReference type="Pfam" id="PF02895">
    <property type="entry name" value="H-kinase_dim"/>
    <property type="match status" value="1"/>
</dbReference>
<feature type="modified residue" description="Phosphohistidine" evidence="6">
    <location>
        <position position="47"/>
    </location>
</feature>
<dbReference type="Gene3D" id="2.30.30.40">
    <property type="entry name" value="SH3 Domains"/>
    <property type="match status" value="1"/>
</dbReference>
<keyword evidence="5" id="KW-0418">Kinase</keyword>
<dbReference type="FunFam" id="3.30.565.10:FF:000016">
    <property type="entry name" value="Chemotaxis protein CheA, putative"/>
    <property type="match status" value="1"/>
</dbReference>
<keyword evidence="13" id="KW-1185">Reference proteome</keyword>
<organism evidence="12 13">
    <name type="scientific">Geobacter pickeringii</name>
    <dbReference type="NCBI Taxonomy" id="345632"/>
    <lineage>
        <taxon>Bacteria</taxon>
        <taxon>Pseudomonadati</taxon>
        <taxon>Thermodesulfobacteriota</taxon>
        <taxon>Desulfuromonadia</taxon>
        <taxon>Geobacterales</taxon>
        <taxon>Geobacteraceae</taxon>
        <taxon>Geobacter</taxon>
    </lineage>
</organism>